<dbReference type="AlphaFoldDB" id="U9TCG4"/>
<proteinExistence type="predicted"/>
<feature type="non-terminal residue" evidence="1">
    <location>
        <position position="1"/>
    </location>
</feature>
<protein>
    <submittedName>
        <fullName evidence="1">Uncharacterized protein</fullName>
    </submittedName>
</protein>
<dbReference type="EMBL" id="KI293472">
    <property type="protein sequence ID" value="ESA05107.1"/>
    <property type="molecule type" value="Genomic_DNA"/>
</dbReference>
<organism evidence="1">
    <name type="scientific">Rhizophagus irregularis (strain DAOM 181602 / DAOM 197198 / MUCL 43194)</name>
    <name type="common">Arbuscular mycorrhizal fungus</name>
    <name type="synonym">Glomus intraradices</name>
    <dbReference type="NCBI Taxonomy" id="747089"/>
    <lineage>
        <taxon>Eukaryota</taxon>
        <taxon>Fungi</taxon>
        <taxon>Fungi incertae sedis</taxon>
        <taxon>Mucoromycota</taxon>
        <taxon>Glomeromycotina</taxon>
        <taxon>Glomeromycetes</taxon>
        <taxon>Glomerales</taxon>
        <taxon>Glomeraceae</taxon>
        <taxon>Rhizophagus</taxon>
    </lineage>
</organism>
<dbReference type="HOGENOM" id="CLU_1471652_0_0_1"/>
<name>U9TCG4_RHIID</name>
<evidence type="ECO:0000313" key="1">
    <source>
        <dbReference type="EMBL" id="ESA05107.1"/>
    </source>
</evidence>
<gene>
    <name evidence="1" type="ORF">GLOINDRAFT_326389</name>
</gene>
<accession>U9TCG4</accession>
<sequence length="184" mass="21237">SISSKKSPSTSKACKLAYHLSISDIIWYVLNNPAIMKHMYFGPGIDIGKKSEFWHGSLWAESPLFGQEDIIILQVKYRTGSFIYYQSSIQKLGFLRSIQRDEENKIILKIQQLVFYEELPGIFKGISRQQRANSGEIWMLDENFITINPSSVLRKATVKLPYLNQSLTPGELNVKEIIYKYKNH</sequence>
<reference evidence="1" key="1">
    <citation type="submission" date="2013-07" db="EMBL/GenBank/DDBJ databases">
        <title>The genome of an arbuscular mycorrhizal fungus provides insights into the evolution of the oldest plant symbiosis.</title>
        <authorList>
            <consortium name="DOE Joint Genome Institute"/>
            <person name="Tisserant E."/>
            <person name="Malbreil M."/>
            <person name="Kuo A."/>
            <person name="Kohler A."/>
            <person name="Symeonidi A."/>
            <person name="Balestrini R."/>
            <person name="Charron P."/>
            <person name="Duensing N."/>
            <person name="Frei-dit-Frey N."/>
            <person name="Gianinazzi-Pearson V."/>
            <person name="Gilbert B."/>
            <person name="Handa Y."/>
            <person name="Hijri M."/>
            <person name="Kaul R."/>
            <person name="Kawaguchi M."/>
            <person name="Krajinski F."/>
            <person name="Lammers P."/>
            <person name="Lapierre D."/>
            <person name="Masclaux F.G."/>
            <person name="Murat C."/>
            <person name="Morin E."/>
            <person name="Ndikumana S."/>
            <person name="Pagni M."/>
            <person name="Petitpierre D."/>
            <person name="Requena N."/>
            <person name="Rosikiewicz P."/>
            <person name="Riley R."/>
            <person name="Saito K."/>
            <person name="San Clemente H."/>
            <person name="Shapiro H."/>
            <person name="van Tuinen D."/>
            <person name="Becard G."/>
            <person name="Bonfante P."/>
            <person name="Paszkowski U."/>
            <person name="Shachar-Hill Y."/>
            <person name="Young J.P."/>
            <person name="Sanders I.R."/>
            <person name="Henrissat B."/>
            <person name="Rensing S.A."/>
            <person name="Grigoriev I.V."/>
            <person name="Corradi N."/>
            <person name="Roux C."/>
            <person name="Martin F."/>
        </authorList>
    </citation>
    <scope>NUCLEOTIDE SEQUENCE</scope>
    <source>
        <strain evidence="1">DAOM 197198</strain>
    </source>
</reference>